<proteinExistence type="predicted"/>
<evidence type="ECO:0000313" key="3">
    <source>
        <dbReference type="EMBL" id="EFR42524.1"/>
    </source>
</evidence>
<feature type="transmembrane region" description="Helical" evidence="1">
    <location>
        <begin position="140"/>
        <end position="160"/>
    </location>
</feature>
<accession>E4L9F0</accession>
<feature type="transmembrane region" description="Helical" evidence="1">
    <location>
        <begin position="426"/>
        <end position="447"/>
    </location>
</feature>
<dbReference type="AlphaFoldDB" id="E4L9F0"/>
<protein>
    <recommendedName>
        <fullName evidence="2">DUF2157 domain-containing protein</fullName>
    </recommendedName>
</protein>
<reference evidence="3 4" key="1">
    <citation type="submission" date="2010-11" db="EMBL/GenBank/DDBJ databases">
        <authorList>
            <person name="Durkin A.S."/>
            <person name="Madupu R."/>
            <person name="Torralba M."/>
            <person name="Gillis M."/>
            <person name="Methe B."/>
            <person name="Sutton G."/>
            <person name="Nelson K.E."/>
        </authorList>
    </citation>
    <scope>NUCLEOTIDE SEQUENCE [LARGE SCALE GENOMIC DNA]</scope>
    <source>
        <strain evidence="3 4">UPII 345-E</strain>
    </source>
</reference>
<feature type="transmembrane region" description="Helical" evidence="1">
    <location>
        <begin position="73"/>
        <end position="93"/>
    </location>
</feature>
<feature type="transmembrane region" description="Helical" evidence="1">
    <location>
        <begin position="259"/>
        <end position="280"/>
    </location>
</feature>
<feature type="transmembrane region" description="Helical" evidence="1">
    <location>
        <begin position="237"/>
        <end position="253"/>
    </location>
</feature>
<dbReference type="EMBL" id="AENT01000024">
    <property type="protein sequence ID" value="EFR42524.1"/>
    <property type="molecule type" value="Genomic_DNA"/>
</dbReference>
<feature type="transmembrane region" description="Helical" evidence="1">
    <location>
        <begin position="346"/>
        <end position="365"/>
    </location>
</feature>
<evidence type="ECO:0000256" key="1">
    <source>
        <dbReference type="SAM" id="Phobius"/>
    </source>
</evidence>
<gene>
    <name evidence="3" type="ORF">HMPREF9220_0374</name>
</gene>
<sequence>MNHRRWLGKEVSKWIDEKIINKDTGDIILSRYKKEYRQWQGEAFGFLAFICVILGIGFILSGYWTALTQDQRFQASMLLPVVSAIMMIAVVIFDKKIPVEDEPSQSANDVEVSEEDDEVVAVSSQKRSFRHRIASEIKEFVYTFHALSLVACAFLVMDSFKMNDDYYFIYSAAATFLLLLSYVTSSAGAAIVSAISAVTGAALSVYSTWTELLAWFYLILYLPFMVKLLIEKKHKSVIAFAWVWTLCILFLIFKSVNNLFWQVMFLSLASTLTWMTGGILHKQNYVSQSLKILGAISVFAVLLQSGFGNVWQNVSGNWILWILYVLFLCIDAFLVFRMFIYREGMAFLAGFTPFCMFISAVCANFVQNGSLSVICISVYSMVLAFALLWKGWKSGNILKRWIGFCIILAISAVRIIDSSFSMVDRGIFFIIIGIAAAVICAIFIKIATVKRKRKHKKVIADKDDEHISKGNIENKEVSHE</sequence>
<feature type="transmembrane region" description="Helical" evidence="1">
    <location>
        <begin position="43"/>
        <end position="67"/>
    </location>
</feature>
<feature type="domain" description="DUF2157" evidence="2">
    <location>
        <begin position="13"/>
        <end position="188"/>
    </location>
</feature>
<feature type="transmembrane region" description="Helical" evidence="1">
    <location>
        <begin position="166"/>
        <end position="183"/>
    </location>
</feature>
<dbReference type="Proteomes" id="UP000004594">
    <property type="component" value="Unassembled WGS sequence"/>
</dbReference>
<name>E4L9F0_9FIRM</name>
<feature type="transmembrane region" description="Helical" evidence="1">
    <location>
        <begin position="188"/>
        <end position="206"/>
    </location>
</feature>
<feature type="transmembrane region" description="Helical" evidence="1">
    <location>
        <begin position="401"/>
        <end position="420"/>
    </location>
</feature>
<keyword evidence="1" id="KW-1133">Transmembrane helix</keyword>
<evidence type="ECO:0000259" key="2">
    <source>
        <dbReference type="Pfam" id="PF09925"/>
    </source>
</evidence>
<dbReference type="RefSeq" id="WP_007554801.1">
    <property type="nucleotide sequence ID" value="NZ_AENT01000024.1"/>
</dbReference>
<keyword evidence="1" id="KW-0812">Transmembrane</keyword>
<organism evidence="3 4">
    <name type="scientific">Dialister micraerophilus UPII 345-E</name>
    <dbReference type="NCBI Taxonomy" id="910314"/>
    <lineage>
        <taxon>Bacteria</taxon>
        <taxon>Bacillati</taxon>
        <taxon>Bacillota</taxon>
        <taxon>Negativicutes</taxon>
        <taxon>Veillonellales</taxon>
        <taxon>Veillonellaceae</taxon>
        <taxon>Dialister</taxon>
    </lineage>
</organism>
<keyword evidence="1" id="KW-0472">Membrane</keyword>
<feature type="transmembrane region" description="Helical" evidence="1">
    <location>
        <begin position="292"/>
        <end position="312"/>
    </location>
</feature>
<evidence type="ECO:0000313" key="4">
    <source>
        <dbReference type="Proteomes" id="UP000004594"/>
    </source>
</evidence>
<dbReference type="Pfam" id="PF09925">
    <property type="entry name" value="DUF2157"/>
    <property type="match status" value="1"/>
</dbReference>
<feature type="transmembrane region" description="Helical" evidence="1">
    <location>
        <begin position="371"/>
        <end position="389"/>
    </location>
</feature>
<dbReference type="InterPro" id="IPR018677">
    <property type="entry name" value="DUF2157"/>
</dbReference>
<feature type="transmembrane region" description="Helical" evidence="1">
    <location>
        <begin position="318"/>
        <end position="339"/>
    </location>
</feature>
<feature type="transmembrane region" description="Helical" evidence="1">
    <location>
        <begin position="212"/>
        <end position="230"/>
    </location>
</feature>
<dbReference type="OrthoDB" id="1633784at2"/>
<comment type="caution">
    <text evidence="3">The sequence shown here is derived from an EMBL/GenBank/DDBJ whole genome shotgun (WGS) entry which is preliminary data.</text>
</comment>